<comment type="caution">
    <text evidence="1">The sequence shown here is derived from an EMBL/GenBank/DDBJ whole genome shotgun (WGS) entry which is preliminary data.</text>
</comment>
<proteinExistence type="predicted"/>
<dbReference type="AlphaFoldDB" id="X0UIF6"/>
<feature type="non-terminal residue" evidence="1">
    <location>
        <position position="220"/>
    </location>
</feature>
<feature type="non-terminal residue" evidence="1">
    <location>
        <position position="1"/>
    </location>
</feature>
<sequence>GFNRVYWNRENDGTLHLVKNTCPLQMYTFSEFLMDLNFGDETRYDIYYNTYRGLGIPDILYYFILVNKILWPDPIHDHFDIYDETLVNQIKDLITLKGDGAVAQGSAILSGAVNNRGYWWVAHGGIVNYPEVQKDILWDLKHYPEVEIDVESPMNHSYYELMDGYYPGTNSFDHNKVGYRPDWFDTIDTDGGTVQYIEELDGHNKVLELTDTNNGSDLNV</sequence>
<protein>
    <submittedName>
        <fullName evidence="1">Uncharacterized protein</fullName>
    </submittedName>
</protein>
<gene>
    <name evidence="1" type="ORF">S01H1_22094</name>
</gene>
<organism evidence="1">
    <name type="scientific">marine sediment metagenome</name>
    <dbReference type="NCBI Taxonomy" id="412755"/>
    <lineage>
        <taxon>unclassified sequences</taxon>
        <taxon>metagenomes</taxon>
        <taxon>ecological metagenomes</taxon>
    </lineage>
</organism>
<evidence type="ECO:0000313" key="1">
    <source>
        <dbReference type="EMBL" id="GAF99071.1"/>
    </source>
</evidence>
<dbReference type="EMBL" id="BARS01012388">
    <property type="protein sequence ID" value="GAF99071.1"/>
    <property type="molecule type" value="Genomic_DNA"/>
</dbReference>
<name>X0UIF6_9ZZZZ</name>
<accession>X0UIF6</accession>
<reference evidence="1" key="1">
    <citation type="journal article" date="2014" name="Front. Microbiol.">
        <title>High frequency of phylogenetically diverse reductive dehalogenase-homologous genes in deep subseafloor sedimentary metagenomes.</title>
        <authorList>
            <person name="Kawai M."/>
            <person name="Futagami T."/>
            <person name="Toyoda A."/>
            <person name="Takaki Y."/>
            <person name="Nishi S."/>
            <person name="Hori S."/>
            <person name="Arai W."/>
            <person name="Tsubouchi T."/>
            <person name="Morono Y."/>
            <person name="Uchiyama I."/>
            <person name="Ito T."/>
            <person name="Fujiyama A."/>
            <person name="Inagaki F."/>
            <person name="Takami H."/>
        </authorList>
    </citation>
    <scope>NUCLEOTIDE SEQUENCE</scope>
    <source>
        <strain evidence="1">Expedition CK06-06</strain>
    </source>
</reference>